<dbReference type="EMBL" id="LQYG01000042">
    <property type="protein sequence ID" value="KYC63070.1"/>
    <property type="molecule type" value="Genomic_DNA"/>
</dbReference>
<accession>A0A150K0I1</accession>
<dbReference type="Proteomes" id="UP000075288">
    <property type="component" value="Unassembled WGS sequence"/>
</dbReference>
<proteinExistence type="predicted"/>
<sequence>MGRKHVPRCRVLCFKQKENQKGLCLSGARHPLITVPPFTWMTCPVT</sequence>
<evidence type="ECO:0000313" key="1">
    <source>
        <dbReference type="EMBL" id="KYC63070.1"/>
    </source>
</evidence>
<name>A0A150K0I1_HEYCO</name>
<protein>
    <submittedName>
        <fullName evidence="1">Uncharacterized protein</fullName>
    </submittedName>
</protein>
<reference evidence="1 2" key="1">
    <citation type="submission" date="2016-01" db="EMBL/GenBank/DDBJ databases">
        <title>Genome Sequences of Twelve Sporeforming Bacillus Species Isolated from Foods.</title>
        <authorList>
            <person name="Berendsen E.M."/>
            <person name="Wells-Bennik M.H."/>
            <person name="Krawcyk A.O."/>
            <person name="De Jong A."/>
            <person name="Holsappel S."/>
            <person name="Eijlander R.T."/>
            <person name="Kuipers O.P."/>
        </authorList>
    </citation>
    <scope>NUCLEOTIDE SEQUENCE [LARGE SCALE GENOMIC DNA]</scope>
    <source>
        <strain evidence="1 2">B4098</strain>
    </source>
</reference>
<evidence type="ECO:0000313" key="2">
    <source>
        <dbReference type="Proteomes" id="UP000075288"/>
    </source>
</evidence>
<dbReference type="PATRIC" id="fig|1398.26.peg.2893"/>
<organism evidence="1 2">
    <name type="scientific">Heyndrickxia coagulans</name>
    <name type="common">Weizmannia coagulans</name>
    <dbReference type="NCBI Taxonomy" id="1398"/>
    <lineage>
        <taxon>Bacteria</taxon>
        <taxon>Bacillati</taxon>
        <taxon>Bacillota</taxon>
        <taxon>Bacilli</taxon>
        <taxon>Bacillales</taxon>
        <taxon>Bacillaceae</taxon>
        <taxon>Heyndrickxia</taxon>
    </lineage>
</organism>
<dbReference type="AlphaFoldDB" id="A0A150K0I1"/>
<gene>
    <name evidence="1" type="ORF">B4098_0476</name>
</gene>
<comment type="caution">
    <text evidence="1">The sequence shown here is derived from an EMBL/GenBank/DDBJ whole genome shotgun (WGS) entry which is preliminary data.</text>
</comment>